<name>A0ABV6W5V9_9ACTN</name>
<evidence type="ECO:0000259" key="3">
    <source>
        <dbReference type="Pfam" id="PF00975"/>
    </source>
</evidence>
<dbReference type="InterPro" id="IPR012223">
    <property type="entry name" value="TEII"/>
</dbReference>
<dbReference type="PANTHER" id="PTHR11487:SF0">
    <property type="entry name" value="S-ACYL FATTY ACID SYNTHASE THIOESTERASE, MEDIUM CHAIN"/>
    <property type="match status" value="1"/>
</dbReference>
<accession>A0ABV6W5V9</accession>
<dbReference type="InterPro" id="IPR029058">
    <property type="entry name" value="AB_hydrolase_fold"/>
</dbReference>
<feature type="domain" description="Thioesterase" evidence="3">
    <location>
        <begin position="34"/>
        <end position="256"/>
    </location>
</feature>
<dbReference type="Pfam" id="PF00975">
    <property type="entry name" value="Thioesterase"/>
    <property type="match status" value="1"/>
</dbReference>
<comment type="similarity">
    <text evidence="1">Belongs to the thioesterase family.</text>
</comment>
<evidence type="ECO:0000313" key="4">
    <source>
        <dbReference type="EMBL" id="MFC1421400.1"/>
    </source>
</evidence>
<dbReference type="Proteomes" id="UP001592531">
    <property type="component" value="Unassembled WGS sequence"/>
</dbReference>
<organism evidence="4 5">
    <name type="scientific">Streptacidiphilus cavernicola</name>
    <dbReference type="NCBI Taxonomy" id="3342716"/>
    <lineage>
        <taxon>Bacteria</taxon>
        <taxon>Bacillati</taxon>
        <taxon>Actinomycetota</taxon>
        <taxon>Actinomycetes</taxon>
        <taxon>Kitasatosporales</taxon>
        <taxon>Streptomycetaceae</taxon>
        <taxon>Streptacidiphilus</taxon>
    </lineage>
</organism>
<keyword evidence="5" id="KW-1185">Reference proteome</keyword>
<dbReference type="EMBL" id="JBHFAB010000040">
    <property type="protein sequence ID" value="MFC1421400.1"/>
    <property type="molecule type" value="Genomic_DNA"/>
</dbReference>
<dbReference type="InterPro" id="IPR001031">
    <property type="entry name" value="Thioesterase"/>
</dbReference>
<feature type="region of interest" description="Disordered" evidence="2">
    <location>
        <begin position="260"/>
        <end position="290"/>
    </location>
</feature>
<feature type="non-terminal residue" evidence="4">
    <location>
        <position position="290"/>
    </location>
</feature>
<sequence length="290" mass="30741">MITLPRPLGARAERWIVGASGPAPASAPTSARLRLFCFPNAGGTAGTYAGWRPHLPPGLSLLPVELPGHGARGHEDLAQDLEELAARALAALSGELDHPYALFGHSFGGLLAFEIARRIEREGLPAPRAVLVSAVRPPHLPKANPAATADDNQLLDWLVASGGLPEELLRHTAYLGRLLRCLRTDLTMAERYQPPGPAPLAAPLHVLGGLEDPVAPLEDLSDWIDWEGEAPFSTSLFPGGHSYLFDHPQPLLNHLATLLLTPPTPPPPTPPPPTPPPPTPPPPTPSLPTP</sequence>
<dbReference type="Gene3D" id="3.40.50.1820">
    <property type="entry name" value="alpha/beta hydrolase"/>
    <property type="match status" value="1"/>
</dbReference>
<feature type="compositionally biased region" description="Pro residues" evidence="2">
    <location>
        <begin position="262"/>
        <end position="290"/>
    </location>
</feature>
<evidence type="ECO:0000256" key="1">
    <source>
        <dbReference type="ARBA" id="ARBA00007169"/>
    </source>
</evidence>
<evidence type="ECO:0000313" key="5">
    <source>
        <dbReference type="Proteomes" id="UP001592531"/>
    </source>
</evidence>
<protein>
    <submittedName>
        <fullName evidence="4">Thioesterase II family protein</fullName>
    </submittedName>
</protein>
<proteinExistence type="inferred from homology"/>
<reference evidence="4 5" key="1">
    <citation type="submission" date="2024-09" db="EMBL/GenBank/DDBJ databases">
        <authorList>
            <person name="Lee S.D."/>
        </authorList>
    </citation>
    <scope>NUCLEOTIDE SEQUENCE [LARGE SCALE GENOMIC DNA]</scope>
    <source>
        <strain evidence="4 5">N8-3</strain>
    </source>
</reference>
<dbReference type="PANTHER" id="PTHR11487">
    <property type="entry name" value="THIOESTERASE"/>
    <property type="match status" value="1"/>
</dbReference>
<evidence type="ECO:0000256" key="2">
    <source>
        <dbReference type="SAM" id="MobiDB-lite"/>
    </source>
</evidence>
<comment type="caution">
    <text evidence="4">The sequence shown here is derived from an EMBL/GenBank/DDBJ whole genome shotgun (WGS) entry which is preliminary data.</text>
</comment>
<dbReference type="RefSeq" id="WP_380544553.1">
    <property type="nucleotide sequence ID" value="NZ_JBHFAB010000040.1"/>
</dbReference>
<gene>
    <name evidence="4" type="ORF">ACEZDE_32875</name>
</gene>
<dbReference type="SUPFAM" id="SSF53474">
    <property type="entry name" value="alpha/beta-Hydrolases"/>
    <property type="match status" value="1"/>
</dbReference>